<dbReference type="Pfam" id="PF00085">
    <property type="entry name" value="Thioredoxin"/>
    <property type="match status" value="1"/>
</dbReference>
<reference evidence="2 3" key="1">
    <citation type="submission" date="2017-03" db="EMBL/GenBank/DDBJ databases">
        <title>Isolation of Levoglucosan Utilizing Bacteria.</title>
        <authorList>
            <person name="Arya A.S."/>
        </authorList>
    </citation>
    <scope>NUCLEOTIDE SEQUENCE [LARGE SCALE GENOMIC DNA]</scope>
    <source>
        <strain evidence="2 3">MEC069</strain>
    </source>
</reference>
<gene>
    <name evidence="2" type="ORF">B5M42_01750</name>
</gene>
<proteinExistence type="predicted"/>
<comment type="caution">
    <text evidence="2">The sequence shown here is derived from an EMBL/GenBank/DDBJ whole genome shotgun (WGS) entry which is preliminary data.</text>
</comment>
<dbReference type="EMBL" id="MYFO01000001">
    <property type="protein sequence ID" value="TFE92024.1"/>
    <property type="molecule type" value="Genomic_DNA"/>
</dbReference>
<keyword evidence="3" id="KW-1185">Reference proteome</keyword>
<dbReference type="AlphaFoldDB" id="A0A4Y8QAT3"/>
<dbReference type="InterPro" id="IPR036249">
    <property type="entry name" value="Thioredoxin-like_sf"/>
</dbReference>
<protein>
    <recommendedName>
        <fullName evidence="1">Thioredoxin domain-containing protein</fullName>
    </recommendedName>
</protein>
<dbReference type="CDD" id="cd02947">
    <property type="entry name" value="TRX_family"/>
    <property type="match status" value="1"/>
</dbReference>
<dbReference type="InterPro" id="IPR013766">
    <property type="entry name" value="Thioredoxin_domain"/>
</dbReference>
<name>A0A4Y8QAT3_9BACL</name>
<dbReference type="Gene3D" id="3.40.30.10">
    <property type="entry name" value="Glutaredoxin"/>
    <property type="match status" value="1"/>
</dbReference>
<evidence type="ECO:0000313" key="2">
    <source>
        <dbReference type="EMBL" id="TFE92024.1"/>
    </source>
</evidence>
<sequence length="102" mass="11429">MLERTEQTEHDGSSFAVFIYTPLCGTCKVAERMLQVIEAMRPNLPLFKGNINFMPELAATWQIRSVPCIAAVRGGNPQALIYSVQSVDALDLRLSEFLKIKE</sequence>
<feature type="domain" description="Thioredoxin" evidence="1">
    <location>
        <begin position="15"/>
        <end position="82"/>
    </location>
</feature>
<evidence type="ECO:0000313" key="3">
    <source>
        <dbReference type="Proteomes" id="UP000298246"/>
    </source>
</evidence>
<dbReference type="SUPFAM" id="SSF52833">
    <property type="entry name" value="Thioredoxin-like"/>
    <property type="match status" value="1"/>
</dbReference>
<evidence type="ECO:0000259" key="1">
    <source>
        <dbReference type="Pfam" id="PF00085"/>
    </source>
</evidence>
<organism evidence="2 3">
    <name type="scientific">Paenibacillus athensensis</name>
    <dbReference type="NCBI Taxonomy" id="1967502"/>
    <lineage>
        <taxon>Bacteria</taxon>
        <taxon>Bacillati</taxon>
        <taxon>Bacillota</taxon>
        <taxon>Bacilli</taxon>
        <taxon>Bacillales</taxon>
        <taxon>Paenibacillaceae</taxon>
        <taxon>Paenibacillus</taxon>
    </lineage>
</organism>
<accession>A0A4Y8QAT3</accession>
<dbReference type="Proteomes" id="UP000298246">
    <property type="component" value="Unassembled WGS sequence"/>
</dbReference>